<keyword evidence="5" id="KW-0521">NADP</keyword>
<keyword evidence="12" id="KW-1185">Reference proteome</keyword>
<protein>
    <recommendedName>
        <fullName evidence="3">proton-translocating NAD(P)(+) transhydrogenase</fullName>
        <ecNumber evidence="3">7.1.1.1</ecNumber>
    </recommendedName>
</protein>
<dbReference type="PROSITE" id="PS00837">
    <property type="entry name" value="ALADH_PNT_2"/>
    <property type="match status" value="1"/>
</dbReference>
<evidence type="ECO:0000256" key="3">
    <source>
        <dbReference type="ARBA" id="ARBA00012943"/>
    </source>
</evidence>
<accession>A0ABV8P2M5</accession>
<dbReference type="InterPro" id="IPR008143">
    <property type="entry name" value="Ala_DH/PNT_CS2"/>
</dbReference>
<evidence type="ECO:0000256" key="6">
    <source>
        <dbReference type="ARBA" id="ARBA00022967"/>
    </source>
</evidence>
<keyword evidence="4" id="KW-0547">Nucleotide-binding</keyword>
<comment type="function">
    <text evidence="1">The transhydrogenation between NADH and NADP is coupled to respiration and ATP hydrolysis and functions as a proton pump across the membrane.</text>
</comment>
<dbReference type="RefSeq" id="WP_217966489.1">
    <property type="nucleotide sequence ID" value="NZ_JAHTBN010000015.1"/>
</dbReference>
<proteinExistence type="inferred from homology"/>
<comment type="caution">
    <text evidence="11">The sequence shown here is derived from an EMBL/GenBank/DDBJ whole genome shotgun (WGS) entry which is preliminary data.</text>
</comment>
<keyword evidence="6" id="KW-1278">Translocase</keyword>
<evidence type="ECO:0000313" key="11">
    <source>
        <dbReference type="EMBL" id="MFC4203404.1"/>
    </source>
</evidence>
<comment type="catalytic activity">
    <reaction evidence="8">
        <text>NAD(+) + NADPH + H(+)(in) = NADH + NADP(+) + H(+)(out)</text>
        <dbReference type="Rhea" id="RHEA:47992"/>
        <dbReference type="ChEBI" id="CHEBI:15378"/>
        <dbReference type="ChEBI" id="CHEBI:57540"/>
        <dbReference type="ChEBI" id="CHEBI:57783"/>
        <dbReference type="ChEBI" id="CHEBI:57945"/>
        <dbReference type="ChEBI" id="CHEBI:58349"/>
        <dbReference type="EC" id="7.1.1.1"/>
    </reaction>
</comment>
<name>A0ABV8P2M5_9BURK</name>
<evidence type="ECO:0000259" key="10">
    <source>
        <dbReference type="SMART" id="SM01003"/>
    </source>
</evidence>
<dbReference type="SMART" id="SM01003">
    <property type="entry name" value="AlaDh_PNT_N"/>
    <property type="match status" value="1"/>
</dbReference>
<evidence type="ECO:0000259" key="9">
    <source>
        <dbReference type="SMART" id="SM01002"/>
    </source>
</evidence>
<dbReference type="PANTHER" id="PTHR10160">
    <property type="entry name" value="NAD(P) TRANSHYDROGENASE"/>
    <property type="match status" value="1"/>
</dbReference>
<feature type="domain" description="Alanine dehydrogenase/pyridine nucleotide transhydrogenase N-terminal" evidence="10">
    <location>
        <begin position="4"/>
        <end position="139"/>
    </location>
</feature>
<dbReference type="InterPro" id="IPR007886">
    <property type="entry name" value="AlaDH/PNT_N"/>
</dbReference>
<feature type="domain" description="Alanine dehydrogenase/pyridine nucleotide transhydrogenase NAD(H)-binding" evidence="9">
    <location>
        <begin position="148"/>
        <end position="317"/>
    </location>
</feature>
<gene>
    <name evidence="11" type="ORF">ACFOY1_20820</name>
</gene>
<dbReference type="Pfam" id="PF01262">
    <property type="entry name" value="AlaDh_PNT_C"/>
    <property type="match status" value="1"/>
</dbReference>
<dbReference type="Pfam" id="PF05222">
    <property type="entry name" value="AlaDh_PNT_N"/>
    <property type="match status" value="1"/>
</dbReference>
<comment type="similarity">
    <text evidence="2">Belongs to the AlaDH/PNT family.</text>
</comment>
<organism evidence="11 12">
    <name type="scientific">Candidimonas humi</name>
    <dbReference type="NCBI Taxonomy" id="683355"/>
    <lineage>
        <taxon>Bacteria</taxon>
        <taxon>Pseudomonadati</taxon>
        <taxon>Pseudomonadota</taxon>
        <taxon>Betaproteobacteria</taxon>
        <taxon>Burkholderiales</taxon>
        <taxon>Alcaligenaceae</taxon>
        <taxon>Candidimonas</taxon>
    </lineage>
</organism>
<dbReference type="InterPro" id="IPR007698">
    <property type="entry name" value="AlaDH/PNT_NAD(H)-bd"/>
</dbReference>
<evidence type="ECO:0000256" key="7">
    <source>
        <dbReference type="ARBA" id="ARBA00023027"/>
    </source>
</evidence>
<dbReference type="NCBIfam" id="NF006942">
    <property type="entry name" value="PRK09424.1"/>
    <property type="match status" value="1"/>
</dbReference>
<evidence type="ECO:0000256" key="5">
    <source>
        <dbReference type="ARBA" id="ARBA00022857"/>
    </source>
</evidence>
<evidence type="ECO:0000256" key="2">
    <source>
        <dbReference type="ARBA" id="ARBA00005689"/>
    </source>
</evidence>
<evidence type="ECO:0000256" key="1">
    <source>
        <dbReference type="ARBA" id="ARBA00003943"/>
    </source>
</evidence>
<reference evidence="12" key="1">
    <citation type="journal article" date="2019" name="Int. J. Syst. Evol. Microbiol.">
        <title>The Global Catalogue of Microorganisms (GCM) 10K type strain sequencing project: providing services to taxonomists for standard genome sequencing and annotation.</title>
        <authorList>
            <consortium name="The Broad Institute Genomics Platform"/>
            <consortium name="The Broad Institute Genome Sequencing Center for Infectious Disease"/>
            <person name="Wu L."/>
            <person name="Ma J."/>
        </authorList>
    </citation>
    <scope>NUCLEOTIDE SEQUENCE [LARGE SCALE GENOMIC DNA]</scope>
    <source>
        <strain evidence="12">LMG 24813</strain>
    </source>
</reference>
<dbReference type="SMART" id="SM01002">
    <property type="entry name" value="AlaDh_PNT_C"/>
    <property type="match status" value="1"/>
</dbReference>
<dbReference type="Proteomes" id="UP001595848">
    <property type="component" value="Unassembled WGS sequence"/>
</dbReference>
<dbReference type="EMBL" id="JBHSBV010000012">
    <property type="protein sequence ID" value="MFC4203404.1"/>
    <property type="molecule type" value="Genomic_DNA"/>
</dbReference>
<sequence length="375" mass="39232">MKVGAPTETRPGETRVAATPETVKKLTAGGANQVLLQAGAGRRASFTDEAYAASGATLVEDATRVYGLAELILKVRAPQQSELALLRKGQILLGMLDPFDLDGLQKLAGTGTTAFALEAAPRITRAQSLDVLSSQANIAGYKAVIVAASHYGRFMSMLMTAAGTVKAARVVVLGAGVAGLQAIATARRLGAVVEASDVRPAAKEQIESLGARFIDVPFETEEEREIAQGTGGYARPMPAAWMARQAALVAERCKQADIVITTALIPGRPAPVLVSEATVASMKPGSVIVDMAVERGGNCPLSRPDQVIEAHGVKIAGYTNLPGQVPTDASALYARNLLDFLKLVIGKDGAPAIQREDEIVAACMVCDAHNVLRKK</sequence>
<dbReference type="CDD" id="cd05304">
    <property type="entry name" value="Rubrum_tdh"/>
    <property type="match status" value="1"/>
</dbReference>
<keyword evidence="7" id="KW-0520">NAD</keyword>
<dbReference type="EC" id="7.1.1.1" evidence="3"/>
<evidence type="ECO:0000313" key="12">
    <source>
        <dbReference type="Proteomes" id="UP001595848"/>
    </source>
</evidence>
<dbReference type="PANTHER" id="PTHR10160:SF19">
    <property type="entry name" value="PROTON-TRANSLOCATING NAD(P)(+) TRANSHYDROGENASE"/>
    <property type="match status" value="1"/>
</dbReference>
<evidence type="ECO:0000256" key="8">
    <source>
        <dbReference type="ARBA" id="ARBA00048202"/>
    </source>
</evidence>
<evidence type="ECO:0000256" key="4">
    <source>
        <dbReference type="ARBA" id="ARBA00022741"/>
    </source>
</evidence>